<dbReference type="AlphaFoldDB" id="A0AAW3U906"/>
<reference evidence="1 2" key="1">
    <citation type="submission" date="2020-08" db="EMBL/GenBank/DDBJ databases">
        <title>Studying the diversity of plant-associated saprophytic bacteria and their role in host health and plant-pathogen interactions.</title>
        <authorList>
            <person name="Potnis N."/>
        </authorList>
    </citation>
    <scope>NUCLEOTIDE SEQUENCE [LARGE SCALE GENOMIC DNA]</scope>
    <source>
        <strain evidence="1 2">CFBP 7922</strain>
    </source>
</reference>
<dbReference type="EMBL" id="JACHNL010000010">
    <property type="protein sequence ID" value="MBB4725484.1"/>
    <property type="molecule type" value="Genomic_DNA"/>
</dbReference>
<proteinExistence type="predicted"/>
<accession>A0AAW3U906</accession>
<gene>
    <name evidence="1" type="ORF">FHY32_003886</name>
</gene>
<evidence type="ECO:0000313" key="2">
    <source>
        <dbReference type="Proteomes" id="UP000576603"/>
    </source>
</evidence>
<comment type="caution">
    <text evidence="1">The sequence shown here is derived from an EMBL/GenBank/DDBJ whole genome shotgun (WGS) entry which is preliminary data.</text>
</comment>
<dbReference type="Proteomes" id="UP000576603">
    <property type="component" value="Unassembled WGS sequence"/>
</dbReference>
<name>A0AAW3U906_XANEU</name>
<sequence>MALYNITDRLARARELIATGNEHSLLYAALELRFCFESVAYQNLAAYGEKIPAEFTREWRPDQIIRMLAQFDPHSDQTASFSISVSPLPDDLNFETSDLKNLFGDQEFLPIGEAKRIPWSKFRSYYNALGSYLHLQKDQRTKPPRVEKLQLWISELEEVATSTFIAAAKDIATSKCSCGQVLILGPAEQAGDKAIFCPSTKCNASYIAIKNDPEHRIEKIPAVGLRCKCTAMVPFAPDKLLKPTVCPNCKASVRAHIGADVMMLSDPPMREDESGS</sequence>
<protein>
    <submittedName>
        <fullName evidence="1">Uncharacterized protein</fullName>
    </submittedName>
</protein>
<evidence type="ECO:0000313" key="1">
    <source>
        <dbReference type="EMBL" id="MBB4725484.1"/>
    </source>
</evidence>
<dbReference type="RefSeq" id="WP_184422783.1">
    <property type="nucleotide sequence ID" value="NZ_JACHNK010000010.1"/>
</dbReference>
<organism evidence="1 2">
    <name type="scientific">Xanthomonas euvesicatoria</name>
    <dbReference type="NCBI Taxonomy" id="456327"/>
    <lineage>
        <taxon>Bacteria</taxon>
        <taxon>Pseudomonadati</taxon>
        <taxon>Pseudomonadota</taxon>
        <taxon>Gammaproteobacteria</taxon>
        <taxon>Lysobacterales</taxon>
        <taxon>Lysobacteraceae</taxon>
        <taxon>Xanthomonas</taxon>
    </lineage>
</organism>